<evidence type="ECO:0000256" key="2">
    <source>
        <dbReference type="ARBA" id="ARBA00009777"/>
    </source>
</evidence>
<reference evidence="12" key="1">
    <citation type="submission" date="2020-08" db="EMBL/GenBank/DDBJ databases">
        <title>Genome public.</title>
        <authorList>
            <person name="Liu C."/>
            <person name="Sun Q."/>
        </authorList>
    </citation>
    <scope>NUCLEOTIDE SEQUENCE</scope>
    <source>
        <strain evidence="12">NSJ-32</strain>
    </source>
</reference>
<sequence length="249" mass="28008">MPDSTIQGYIHSTESCGTVDGPGIRYVIFMQGCPLRCQYCHNPDTWKLQDGRIVTAGQLVSEAGKYKSYMRFSGGGVTVSGGEPLLQSEFVQTFFRLCHEEGISTALDTAGSVPLDRCRAVLEHTDLVLLDIKHMDPDRYRDLTAGALAPTLEFARYLQEQKIPTWIRYVLVPGLTDQEEGLHRLGAFLQPMENIQRVDLLPFHKLGEYKWKTLQYPYTLWETPEPTKAQIAEAAAILRQYGVPLQSPS</sequence>
<evidence type="ECO:0000256" key="5">
    <source>
        <dbReference type="ARBA" id="ARBA00022691"/>
    </source>
</evidence>
<keyword evidence="4 10" id="KW-0004">4Fe-4S</keyword>
<protein>
    <recommendedName>
        <fullName evidence="3 10">Pyruvate formate-lyase-activating enzyme</fullName>
        <ecNumber evidence="10">1.97.1.4</ecNumber>
    </recommendedName>
</protein>
<dbReference type="PANTHER" id="PTHR30352:SF5">
    <property type="entry name" value="PYRUVATE FORMATE-LYASE 1-ACTIVATING ENZYME"/>
    <property type="match status" value="1"/>
</dbReference>
<dbReference type="Gene3D" id="3.20.20.70">
    <property type="entry name" value="Aldolase class I"/>
    <property type="match status" value="1"/>
</dbReference>
<feature type="domain" description="Radical SAM core" evidence="11">
    <location>
        <begin position="19"/>
        <end position="244"/>
    </location>
</feature>
<keyword evidence="12" id="KW-0456">Lyase</keyword>
<comment type="cofactor">
    <cofactor evidence="10">
        <name>[4Fe-4S] cluster</name>
        <dbReference type="ChEBI" id="CHEBI:49883"/>
    </cofactor>
    <text evidence="10">Binds 1 [4Fe-4S] cluster. The cluster is coordinated with 3 cysteines and an exchangeable S-adenosyl-L-methionine.</text>
</comment>
<dbReference type="Proteomes" id="UP000657006">
    <property type="component" value="Unassembled WGS sequence"/>
</dbReference>
<evidence type="ECO:0000256" key="1">
    <source>
        <dbReference type="ARBA" id="ARBA00003141"/>
    </source>
</evidence>
<dbReference type="GO" id="GO:0046872">
    <property type="term" value="F:metal ion binding"/>
    <property type="evidence" value="ECO:0007669"/>
    <property type="project" value="UniProtKB-UniRule"/>
</dbReference>
<evidence type="ECO:0000256" key="8">
    <source>
        <dbReference type="ARBA" id="ARBA00023004"/>
    </source>
</evidence>
<gene>
    <name evidence="12" type="primary">pflA</name>
    <name evidence="12" type="ORF">H8730_12575</name>
</gene>
<proteinExistence type="inferred from homology"/>
<dbReference type="SFLD" id="SFLDG01066">
    <property type="entry name" value="organic_radical-activating_enz"/>
    <property type="match status" value="1"/>
</dbReference>
<dbReference type="RefSeq" id="WP_177716414.1">
    <property type="nucleotide sequence ID" value="NZ_JACRSQ010000020.1"/>
</dbReference>
<comment type="function">
    <text evidence="1 10">Activation of pyruvate formate-lyase under anaerobic conditions by generation of an organic free radical, using S-adenosylmethionine and reduced flavodoxin as cosubstrates to produce 5'-deoxy-adenosine.</text>
</comment>
<dbReference type="InterPro" id="IPR013785">
    <property type="entry name" value="Aldolase_TIM"/>
</dbReference>
<dbReference type="NCBIfam" id="TIGR02493">
    <property type="entry name" value="PFLA"/>
    <property type="match status" value="1"/>
</dbReference>
<dbReference type="GO" id="GO:0043365">
    <property type="term" value="F:[formate-C-acetyltransferase]-activating enzyme activity"/>
    <property type="evidence" value="ECO:0007669"/>
    <property type="project" value="UniProtKB-UniRule"/>
</dbReference>
<dbReference type="GO" id="GO:0016829">
    <property type="term" value="F:lyase activity"/>
    <property type="evidence" value="ECO:0007669"/>
    <property type="project" value="UniProtKB-KW"/>
</dbReference>
<dbReference type="AlphaFoldDB" id="A0A926DSB9"/>
<evidence type="ECO:0000256" key="10">
    <source>
        <dbReference type="RuleBase" id="RU362053"/>
    </source>
</evidence>
<comment type="subcellular location">
    <subcellularLocation>
        <location evidence="10">Cytoplasm</location>
    </subcellularLocation>
</comment>
<dbReference type="SUPFAM" id="SSF102114">
    <property type="entry name" value="Radical SAM enzymes"/>
    <property type="match status" value="1"/>
</dbReference>
<comment type="similarity">
    <text evidence="2 10">Belongs to the organic radical-activating enzymes family.</text>
</comment>
<keyword evidence="6 10" id="KW-0479">Metal-binding</keyword>
<dbReference type="InterPro" id="IPR058240">
    <property type="entry name" value="rSAM_sf"/>
</dbReference>
<evidence type="ECO:0000259" key="11">
    <source>
        <dbReference type="PROSITE" id="PS51918"/>
    </source>
</evidence>
<evidence type="ECO:0000256" key="6">
    <source>
        <dbReference type="ARBA" id="ARBA00022723"/>
    </source>
</evidence>
<dbReference type="PROSITE" id="PS51918">
    <property type="entry name" value="RADICAL_SAM"/>
    <property type="match status" value="1"/>
</dbReference>
<evidence type="ECO:0000313" key="13">
    <source>
        <dbReference type="Proteomes" id="UP000657006"/>
    </source>
</evidence>
<keyword evidence="12" id="KW-0670">Pyruvate</keyword>
<evidence type="ECO:0000256" key="4">
    <source>
        <dbReference type="ARBA" id="ARBA00022485"/>
    </source>
</evidence>
<dbReference type="EC" id="1.97.1.4" evidence="10"/>
<name>A0A926DSB9_9FIRM</name>
<dbReference type="PROSITE" id="PS01087">
    <property type="entry name" value="RADICAL_ACTIVATING"/>
    <property type="match status" value="1"/>
</dbReference>
<dbReference type="InterPro" id="IPR001989">
    <property type="entry name" value="Radical_activat_CS"/>
</dbReference>
<accession>A0A926DSB9</accession>
<keyword evidence="7 10" id="KW-0560">Oxidoreductase</keyword>
<comment type="caution">
    <text evidence="12">The sequence shown here is derived from an EMBL/GenBank/DDBJ whole genome shotgun (WGS) entry which is preliminary data.</text>
</comment>
<keyword evidence="13" id="KW-1185">Reference proteome</keyword>
<dbReference type="GO" id="GO:0051539">
    <property type="term" value="F:4 iron, 4 sulfur cluster binding"/>
    <property type="evidence" value="ECO:0007669"/>
    <property type="project" value="UniProtKB-UniRule"/>
</dbReference>
<dbReference type="PIRSF" id="PIRSF000371">
    <property type="entry name" value="PFL_act_enz"/>
    <property type="match status" value="1"/>
</dbReference>
<dbReference type="Pfam" id="PF04055">
    <property type="entry name" value="Radical_SAM"/>
    <property type="match status" value="1"/>
</dbReference>
<keyword evidence="9 10" id="KW-0411">Iron-sulfur</keyword>
<evidence type="ECO:0000256" key="9">
    <source>
        <dbReference type="ARBA" id="ARBA00023014"/>
    </source>
</evidence>
<keyword evidence="5 10" id="KW-0949">S-adenosyl-L-methionine</keyword>
<organism evidence="12 13">
    <name type="scientific">Bianquea renquensis</name>
    <dbReference type="NCBI Taxonomy" id="2763661"/>
    <lineage>
        <taxon>Bacteria</taxon>
        <taxon>Bacillati</taxon>
        <taxon>Bacillota</taxon>
        <taxon>Clostridia</taxon>
        <taxon>Eubacteriales</taxon>
        <taxon>Bianqueaceae</taxon>
        <taxon>Bianquea</taxon>
    </lineage>
</organism>
<dbReference type="PANTHER" id="PTHR30352">
    <property type="entry name" value="PYRUVATE FORMATE-LYASE-ACTIVATING ENZYME"/>
    <property type="match status" value="1"/>
</dbReference>
<comment type="catalytic activity">
    <reaction evidence="10">
        <text>glycyl-[formate C-acetyltransferase] + reduced [flavodoxin] + S-adenosyl-L-methionine = glycin-2-yl radical-[formate C-acetyltransferase] + semiquinone [flavodoxin] + 5'-deoxyadenosine + L-methionine + H(+)</text>
        <dbReference type="Rhea" id="RHEA:19225"/>
        <dbReference type="Rhea" id="RHEA-COMP:10622"/>
        <dbReference type="Rhea" id="RHEA-COMP:12190"/>
        <dbReference type="Rhea" id="RHEA-COMP:12191"/>
        <dbReference type="Rhea" id="RHEA-COMP:14480"/>
        <dbReference type="ChEBI" id="CHEBI:15378"/>
        <dbReference type="ChEBI" id="CHEBI:17319"/>
        <dbReference type="ChEBI" id="CHEBI:29947"/>
        <dbReference type="ChEBI" id="CHEBI:32722"/>
        <dbReference type="ChEBI" id="CHEBI:57618"/>
        <dbReference type="ChEBI" id="CHEBI:57844"/>
        <dbReference type="ChEBI" id="CHEBI:59789"/>
        <dbReference type="ChEBI" id="CHEBI:140311"/>
        <dbReference type="EC" id="1.97.1.4"/>
    </reaction>
</comment>
<dbReference type="InterPro" id="IPR012838">
    <property type="entry name" value="PFL1_activating"/>
</dbReference>
<dbReference type="SFLD" id="SFLDS00029">
    <property type="entry name" value="Radical_SAM"/>
    <property type="match status" value="1"/>
</dbReference>
<dbReference type="InterPro" id="IPR007197">
    <property type="entry name" value="rSAM"/>
</dbReference>
<evidence type="ECO:0000256" key="3">
    <source>
        <dbReference type="ARBA" id="ARBA00021356"/>
    </source>
</evidence>
<evidence type="ECO:0000313" key="12">
    <source>
        <dbReference type="EMBL" id="MBC8544373.1"/>
    </source>
</evidence>
<dbReference type="InterPro" id="IPR034457">
    <property type="entry name" value="Organic_radical-activating"/>
</dbReference>
<evidence type="ECO:0000256" key="7">
    <source>
        <dbReference type="ARBA" id="ARBA00023002"/>
    </source>
</evidence>
<dbReference type="CDD" id="cd01335">
    <property type="entry name" value="Radical_SAM"/>
    <property type="match status" value="1"/>
</dbReference>
<keyword evidence="10" id="KW-0963">Cytoplasm</keyword>
<dbReference type="InterPro" id="IPR012839">
    <property type="entry name" value="Organic_radical_activase"/>
</dbReference>
<keyword evidence="8 10" id="KW-0408">Iron</keyword>
<dbReference type="GO" id="GO:0005737">
    <property type="term" value="C:cytoplasm"/>
    <property type="evidence" value="ECO:0007669"/>
    <property type="project" value="UniProtKB-SubCell"/>
</dbReference>
<dbReference type="EMBL" id="JACRSQ010000020">
    <property type="protein sequence ID" value="MBC8544373.1"/>
    <property type="molecule type" value="Genomic_DNA"/>
</dbReference>